<dbReference type="PANTHER" id="PTHR44591:SF24">
    <property type="entry name" value="PROTEIN-GLUTAMATE METHYLESTERASE_PROTEIN-GLUTAMINE GLUTAMINASE 1"/>
    <property type="match status" value="1"/>
</dbReference>
<evidence type="ECO:0000256" key="2">
    <source>
        <dbReference type="ARBA" id="ARBA00022553"/>
    </source>
</evidence>
<name>A0ABR7NHQ8_9FIRM</name>
<dbReference type="Pfam" id="PF00072">
    <property type="entry name" value="Response_reg"/>
    <property type="match status" value="1"/>
</dbReference>
<comment type="function">
    <text evidence="3">May play the central regulatory role in sporulation. It may be an element of the effector pathway responsible for the activation of sporulation genes in response to nutritional stress. Spo0A may act in concert with spo0H (a sigma factor) to control the expression of some genes that are critical to the sporulation process.</text>
</comment>
<dbReference type="SMART" id="SM00448">
    <property type="entry name" value="REC"/>
    <property type="match status" value="1"/>
</dbReference>
<gene>
    <name evidence="6" type="ORF">H8717_05875</name>
</gene>
<keyword evidence="2 4" id="KW-0597">Phosphoprotein</keyword>
<accession>A0ABR7NHQ8</accession>
<evidence type="ECO:0000259" key="5">
    <source>
        <dbReference type="PROSITE" id="PS50110"/>
    </source>
</evidence>
<sequence length="187" mass="21025">MKRVLVVDDTKNIRLLLTKCLELEGYEVETASNGQEGYEKICGGAYHLVFLDIKLPELSGTEVLRRIRARGIPTPVIIITAYPTVKNAIECTQLGSIAYLQKPFTADRLRAVLNQLAAEAQERRAGSEEIQQLLDAHRYREALDRLKGELSRHPDSTLLYRMLAETYEGLGDSTSADQFRKAGRAFE</sequence>
<protein>
    <recommendedName>
        <fullName evidence="1">Stage 0 sporulation protein A homolog</fullName>
    </recommendedName>
</protein>
<evidence type="ECO:0000256" key="4">
    <source>
        <dbReference type="PROSITE-ProRule" id="PRU00169"/>
    </source>
</evidence>
<feature type="domain" description="Response regulatory" evidence="5">
    <location>
        <begin position="3"/>
        <end position="117"/>
    </location>
</feature>
<organism evidence="6 7">
    <name type="scientific">Yanshouia hominis</name>
    <dbReference type="NCBI Taxonomy" id="2763673"/>
    <lineage>
        <taxon>Bacteria</taxon>
        <taxon>Bacillati</taxon>
        <taxon>Bacillota</taxon>
        <taxon>Clostridia</taxon>
        <taxon>Eubacteriales</taxon>
        <taxon>Oscillospiraceae</taxon>
        <taxon>Yanshouia</taxon>
    </lineage>
</organism>
<dbReference type="EMBL" id="JACRTB010000007">
    <property type="protein sequence ID" value="MBC8575941.1"/>
    <property type="molecule type" value="Genomic_DNA"/>
</dbReference>
<proteinExistence type="predicted"/>
<dbReference type="InterPro" id="IPR050595">
    <property type="entry name" value="Bact_response_regulator"/>
</dbReference>
<dbReference type="PANTHER" id="PTHR44591">
    <property type="entry name" value="STRESS RESPONSE REGULATOR PROTEIN 1"/>
    <property type="match status" value="1"/>
</dbReference>
<evidence type="ECO:0000313" key="7">
    <source>
        <dbReference type="Proteomes" id="UP000658131"/>
    </source>
</evidence>
<dbReference type="SUPFAM" id="SSF52172">
    <property type="entry name" value="CheY-like"/>
    <property type="match status" value="1"/>
</dbReference>
<feature type="modified residue" description="4-aspartylphosphate" evidence="4">
    <location>
        <position position="52"/>
    </location>
</feature>
<keyword evidence="7" id="KW-1185">Reference proteome</keyword>
<dbReference type="PROSITE" id="PS50110">
    <property type="entry name" value="RESPONSE_REGULATORY"/>
    <property type="match status" value="1"/>
</dbReference>
<dbReference type="InterPro" id="IPR011006">
    <property type="entry name" value="CheY-like_superfamily"/>
</dbReference>
<dbReference type="Proteomes" id="UP000658131">
    <property type="component" value="Unassembled WGS sequence"/>
</dbReference>
<dbReference type="InterPro" id="IPR001789">
    <property type="entry name" value="Sig_transdc_resp-reg_receiver"/>
</dbReference>
<dbReference type="SUPFAM" id="SSF48452">
    <property type="entry name" value="TPR-like"/>
    <property type="match status" value="1"/>
</dbReference>
<dbReference type="InterPro" id="IPR011990">
    <property type="entry name" value="TPR-like_helical_dom_sf"/>
</dbReference>
<evidence type="ECO:0000256" key="3">
    <source>
        <dbReference type="ARBA" id="ARBA00024867"/>
    </source>
</evidence>
<dbReference type="Gene3D" id="3.40.50.2300">
    <property type="match status" value="1"/>
</dbReference>
<comment type="caution">
    <text evidence="6">The sequence shown here is derived from an EMBL/GenBank/DDBJ whole genome shotgun (WGS) entry which is preliminary data.</text>
</comment>
<reference evidence="6 7" key="1">
    <citation type="submission" date="2020-08" db="EMBL/GenBank/DDBJ databases">
        <title>Genome public.</title>
        <authorList>
            <person name="Liu C."/>
            <person name="Sun Q."/>
        </authorList>
    </citation>
    <scope>NUCLEOTIDE SEQUENCE [LARGE SCALE GENOMIC DNA]</scope>
    <source>
        <strain evidence="6 7">BX1</strain>
    </source>
</reference>
<evidence type="ECO:0000313" key="6">
    <source>
        <dbReference type="EMBL" id="MBC8575941.1"/>
    </source>
</evidence>
<evidence type="ECO:0000256" key="1">
    <source>
        <dbReference type="ARBA" id="ARBA00018672"/>
    </source>
</evidence>